<organism evidence="2">
    <name type="scientific">hydrothermal vent metagenome</name>
    <dbReference type="NCBI Taxonomy" id="652676"/>
    <lineage>
        <taxon>unclassified sequences</taxon>
        <taxon>metagenomes</taxon>
        <taxon>ecological metagenomes</taxon>
    </lineage>
</organism>
<dbReference type="InterPro" id="IPR031107">
    <property type="entry name" value="Small_HSP"/>
</dbReference>
<feature type="domain" description="SHSP" evidence="1">
    <location>
        <begin position="28"/>
        <end position="140"/>
    </location>
</feature>
<dbReference type="InterPro" id="IPR002068">
    <property type="entry name" value="A-crystallin/Hsp20_dom"/>
</dbReference>
<name>A0A3B0UDX5_9ZZZZ</name>
<dbReference type="AlphaFoldDB" id="A0A3B0UDX5"/>
<reference evidence="2" key="1">
    <citation type="submission" date="2018-06" db="EMBL/GenBank/DDBJ databases">
        <authorList>
            <person name="Zhirakovskaya E."/>
        </authorList>
    </citation>
    <scope>NUCLEOTIDE SEQUENCE</scope>
</reference>
<dbReference type="InterPro" id="IPR008978">
    <property type="entry name" value="HSP20-like_chaperone"/>
</dbReference>
<sequence>MNLVKFNQYPTFTDLLENIERNFLGRVDETSGDIPAVNIKEEKDKFVLELAAPGMKKDDFKINLDNYQLTISAETKNEKKEKEDSYTRREFVYNSFSRSFTLPKTIDIDKIKADYRNGILDIVLPKKEEEAKLTKQIKIS</sequence>
<evidence type="ECO:0000259" key="1">
    <source>
        <dbReference type="PROSITE" id="PS01031"/>
    </source>
</evidence>
<gene>
    <name evidence="2" type="ORF">MNBD_BACTEROID07-1123</name>
</gene>
<dbReference type="PANTHER" id="PTHR11527">
    <property type="entry name" value="HEAT-SHOCK PROTEIN 20 FAMILY MEMBER"/>
    <property type="match status" value="1"/>
</dbReference>
<dbReference type="EMBL" id="UOET01000279">
    <property type="protein sequence ID" value="VAW28728.1"/>
    <property type="molecule type" value="Genomic_DNA"/>
</dbReference>
<dbReference type="Pfam" id="PF00011">
    <property type="entry name" value="HSP20"/>
    <property type="match status" value="1"/>
</dbReference>
<dbReference type="CDD" id="cd06464">
    <property type="entry name" value="ACD_sHsps-like"/>
    <property type="match status" value="1"/>
</dbReference>
<protein>
    <recommendedName>
        <fullName evidence="1">SHSP domain-containing protein</fullName>
    </recommendedName>
</protein>
<evidence type="ECO:0000313" key="2">
    <source>
        <dbReference type="EMBL" id="VAW28728.1"/>
    </source>
</evidence>
<dbReference type="PROSITE" id="PS01031">
    <property type="entry name" value="SHSP"/>
    <property type="match status" value="1"/>
</dbReference>
<dbReference type="SUPFAM" id="SSF49764">
    <property type="entry name" value="HSP20-like chaperones"/>
    <property type="match status" value="1"/>
</dbReference>
<dbReference type="Gene3D" id="2.60.40.790">
    <property type="match status" value="1"/>
</dbReference>
<accession>A0A3B0UDX5</accession>
<proteinExistence type="predicted"/>